<organism evidence="3 4">
    <name type="scientific">Eumeta variegata</name>
    <name type="common">Bagworm moth</name>
    <name type="synonym">Eumeta japonica</name>
    <dbReference type="NCBI Taxonomy" id="151549"/>
    <lineage>
        <taxon>Eukaryota</taxon>
        <taxon>Metazoa</taxon>
        <taxon>Ecdysozoa</taxon>
        <taxon>Arthropoda</taxon>
        <taxon>Hexapoda</taxon>
        <taxon>Insecta</taxon>
        <taxon>Pterygota</taxon>
        <taxon>Neoptera</taxon>
        <taxon>Endopterygota</taxon>
        <taxon>Lepidoptera</taxon>
        <taxon>Glossata</taxon>
        <taxon>Ditrysia</taxon>
        <taxon>Tineoidea</taxon>
        <taxon>Psychidae</taxon>
        <taxon>Oiketicinae</taxon>
        <taxon>Eumeta</taxon>
    </lineage>
</organism>
<feature type="signal peptide" evidence="2">
    <location>
        <begin position="1"/>
        <end position="18"/>
    </location>
</feature>
<comment type="caution">
    <text evidence="3">The sequence shown here is derived from an EMBL/GenBank/DDBJ whole genome shotgun (WGS) entry which is preliminary data.</text>
</comment>
<evidence type="ECO:0000256" key="2">
    <source>
        <dbReference type="SAM" id="SignalP"/>
    </source>
</evidence>
<evidence type="ECO:0000313" key="4">
    <source>
        <dbReference type="Proteomes" id="UP000299102"/>
    </source>
</evidence>
<evidence type="ECO:0000256" key="1">
    <source>
        <dbReference type="SAM" id="MobiDB-lite"/>
    </source>
</evidence>
<evidence type="ECO:0000313" key="3">
    <source>
        <dbReference type="EMBL" id="GBP00761.1"/>
    </source>
</evidence>
<protein>
    <submittedName>
        <fullName evidence="3">Uncharacterized protein</fullName>
    </submittedName>
</protein>
<dbReference type="EMBL" id="BGZK01000006">
    <property type="protein sequence ID" value="GBP00761.1"/>
    <property type="molecule type" value="Genomic_DNA"/>
</dbReference>
<reference evidence="3 4" key="1">
    <citation type="journal article" date="2019" name="Commun. Biol.">
        <title>The bagworm genome reveals a unique fibroin gene that provides high tensile strength.</title>
        <authorList>
            <person name="Kono N."/>
            <person name="Nakamura H."/>
            <person name="Ohtoshi R."/>
            <person name="Tomita M."/>
            <person name="Numata K."/>
            <person name="Arakawa K."/>
        </authorList>
    </citation>
    <scope>NUCLEOTIDE SEQUENCE [LARGE SCALE GENOMIC DNA]</scope>
</reference>
<accession>A0A4C1SI15</accession>
<feature type="chain" id="PRO_5020032542" evidence="2">
    <location>
        <begin position="19"/>
        <end position="208"/>
    </location>
</feature>
<keyword evidence="4" id="KW-1185">Reference proteome</keyword>
<keyword evidence="2" id="KW-0732">Signal</keyword>
<name>A0A4C1SI15_EUMVA</name>
<feature type="region of interest" description="Disordered" evidence="1">
    <location>
        <begin position="178"/>
        <end position="208"/>
    </location>
</feature>
<dbReference type="Proteomes" id="UP000299102">
    <property type="component" value="Unassembled WGS sequence"/>
</dbReference>
<sequence length="208" mass="23485">MWLYSILIVSFTYNFSIAPPYPHLGTNPPANRNGLFELRPHRYIIKRRRPVVVIKLSKSKEIEVLSYLDVGNYTTIKKRASQILSVVTTKQKRAASPSPIHRSPKQNYRVPIGQSARAVDTCHSPGLPLSFMSPYAIRIRPIIYADADADADVEIDADVPHVRMRIFASSLICSNYNPLEEKQPPNTSELQKVGRRPLSRGGSVEEKF</sequence>
<proteinExistence type="predicted"/>
<dbReference type="AlphaFoldDB" id="A0A4C1SI15"/>
<gene>
    <name evidence="3" type="ORF">EVAR_76982_1</name>
</gene>